<name>A0A378ZXD0_9HYPH</name>
<accession>A0A378ZXD0</accession>
<dbReference type="Proteomes" id="UP000255000">
    <property type="component" value="Unassembled WGS sequence"/>
</dbReference>
<dbReference type="EMBL" id="UGSK01000001">
    <property type="protein sequence ID" value="SUB01643.1"/>
    <property type="molecule type" value="Genomic_DNA"/>
</dbReference>
<gene>
    <name evidence="2" type="ORF">NCTC13350_02587</name>
</gene>
<evidence type="ECO:0000313" key="2">
    <source>
        <dbReference type="EMBL" id="SUB01643.1"/>
    </source>
</evidence>
<evidence type="ECO:0000256" key="1">
    <source>
        <dbReference type="SAM" id="MobiDB-lite"/>
    </source>
</evidence>
<protein>
    <submittedName>
        <fullName evidence="2">Uncharacterized protein</fullName>
    </submittedName>
</protein>
<sequence length="189" mass="21125">MLIPLEPECLHQEGLRHDSLCHRPDQQDRNGSRHRDLSGDRSTAPWCTLAAGSFSMAAEKPCWKVTGVKTSSSSPFRRCQMLKHGMHLRPIRRSCHCERKTPLRMSSSCKGWMQITGQPVFLPIEQIRLLRASAGPDGKRAAVSRSCSLNSHAMPIRRSGLGLYFGQIFAFAQFRAPSPPHGIEPLARL</sequence>
<proteinExistence type="predicted"/>
<reference evidence="2 3" key="1">
    <citation type="submission" date="2018-06" db="EMBL/GenBank/DDBJ databases">
        <authorList>
            <consortium name="Pathogen Informatics"/>
            <person name="Doyle S."/>
        </authorList>
    </citation>
    <scope>NUCLEOTIDE SEQUENCE [LARGE SCALE GENOMIC DNA]</scope>
    <source>
        <strain evidence="2 3">NCTC13350</strain>
    </source>
</reference>
<dbReference type="AlphaFoldDB" id="A0A378ZXD0"/>
<feature type="region of interest" description="Disordered" evidence="1">
    <location>
        <begin position="20"/>
        <end position="42"/>
    </location>
</feature>
<evidence type="ECO:0000313" key="3">
    <source>
        <dbReference type="Proteomes" id="UP000255000"/>
    </source>
</evidence>
<feature type="compositionally biased region" description="Basic and acidic residues" evidence="1">
    <location>
        <begin position="20"/>
        <end position="39"/>
    </location>
</feature>
<organism evidence="2 3">
    <name type="scientific">Pannonibacter phragmitetus</name>
    <dbReference type="NCBI Taxonomy" id="121719"/>
    <lineage>
        <taxon>Bacteria</taxon>
        <taxon>Pseudomonadati</taxon>
        <taxon>Pseudomonadota</taxon>
        <taxon>Alphaproteobacteria</taxon>
        <taxon>Hyphomicrobiales</taxon>
        <taxon>Stappiaceae</taxon>
        <taxon>Pannonibacter</taxon>
    </lineage>
</organism>